<reference evidence="4" key="1">
    <citation type="submission" date="2021-02" db="EMBL/GenBank/DDBJ databases">
        <title>Fulvivirga sp. S481 isolated from sea water.</title>
        <authorList>
            <person name="Bae S.S."/>
            <person name="Baek K."/>
        </authorList>
    </citation>
    <scope>NUCLEOTIDE SEQUENCE</scope>
    <source>
        <strain evidence="4">S481</strain>
    </source>
</reference>
<dbReference type="InterPro" id="IPR016032">
    <property type="entry name" value="Sig_transdc_resp-reg_C-effctor"/>
</dbReference>
<dbReference type="EMBL" id="CP070608">
    <property type="protein sequence ID" value="QSE97435.1"/>
    <property type="molecule type" value="Genomic_DNA"/>
</dbReference>
<dbReference type="SMART" id="SM00421">
    <property type="entry name" value="HTH_LUXR"/>
    <property type="match status" value="1"/>
</dbReference>
<dbReference type="SUPFAM" id="SSF46894">
    <property type="entry name" value="C-terminal effector domain of the bipartite response regulators"/>
    <property type="match status" value="1"/>
</dbReference>
<keyword evidence="1" id="KW-0175">Coiled coil</keyword>
<proteinExistence type="predicted"/>
<dbReference type="InterPro" id="IPR011990">
    <property type="entry name" value="TPR-like_helical_dom_sf"/>
</dbReference>
<evidence type="ECO:0000259" key="3">
    <source>
        <dbReference type="PROSITE" id="PS50043"/>
    </source>
</evidence>
<keyword evidence="2" id="KW-1133">Transmembrane helix</keyword>
<dbReference type="PROSITE" id="PS50043">
    <property type="entry name" value="HTH_LUXR_2"/>
    <property type="match status" value="1"/>
</dbReference>
<dbReference type="GO" id="GO:0006355">
    <property type="term" value="P:regulation of DNA-templated transcription"/>
    <property type="evidence" value="ECO:0007669"/>
    <property type="project" value="InterPro"/>
</dbReference>
<dbReference type="Pfam" id="PF13424">
    <property type="entry name" value="TPR_12"/>
    <property type="match status" value="2"/>
</dbReference>
<sequence length="503" mass="57093">MSANRWLIFLVVLALTTNIRSQSLQDIINQVDTIANPNIVRSVLMGQFSIVENYDDSLQAKFYFQLGISYGMLYKTDSAQLFLDKAVNKAKKSNAVLTEIGSLNALGNVARITSDNEDAKKHFENALKLATSKNTLEYLRWQSKLLGNIAGIFFELKDPKSALAYSKRGLAISRQIGDKKEIATNLIRLGYCYNALNKTDSALSVNREATGLLETTKDSLGLIYQYYNMANIHKSMNDAGLAKDYYNNAIDLAQRFGEAETEVGSLNELADIAIQSGEYQKARELLDKSIEVSKGNNMLFGLRRSYQLAYQADKRRLDYPSAIENLETYYQLNDSIQKTETLKSIEEFKVKYETAEKEKEILAAKREIEAKERFETFLMIVIAIIVVFGTIAIILLVQRFKLRRALLSQEIDTLRVQINSLFQGGIKELDVTLDDINSKLYQPLSTREFEILQEAISEKTNREIAETLYVSVNTVKYHLRNVYEKLGVSNRMEALEKILPKNS</sequence>
<keyword evidence="2" id="KW-0472">Membrane</keyword>
<dbReference type="InterPro" id="IPR019734">
    <property type="entry name" value="TPR_rpt"/>
</dbReference>
<evidence type="ECO:0000313" key="5">
    <source>
        <dbReference type="Proteomes" id="UP000662783"/>
    </source>
</evidence>
<dbReference type="GO" id="GO:0003677">
    <property type="term" value="F:DNA binding"/>
    <property type="evidence" value="ECO:0007669"/>
    <property type="project" value="InterPro"/>
</dbReference>
<organism evidence="4 5">
    <name type="scientific">Fulvivirga lutea</name>
    <dbReference type="NCBI Taxonomy" id="2810512"/>
    <lineage>
        <taxon>Bacteria</taxon>
        <taxon>Pseudomonadati</taxon>
        <taxon>Bacteroidota</taxon>
        <taxon>Cytophagia</taxon>
        <taxon>Cytophagales</taxon>
        <taxon>Fulvivirgaceae</taxon>
        <taxon>Fulvivirga</taxon>
    </lineage>
</organism>
<dbReference type="Pfam" id="PF00196">
    <property type="entry name" value="GerE"/>
    <property type="match status" value="1"/>
</dbReference>
<dbReference type="Gene3D" id="1.10.10.10">
    <property type="entry name" value="Winged helix-like DNA-binding domain superfamily/Winged helix DNA-binding domain"/>
    <property type="match status" value="1"/>
</dbReference>
<evidence type="ECO:0000313" key="4">
    <source>
        <dbReference type="EMBL" id="QSE97435.1"/>
    </source>
</evidence>
<dbReference type="PRINTS" id="PR00038">
    <property type="entry name" value="HTHLUXR"/>
</dbReference>
<keyword evidence="2" id="KW-0812">Transmembrane</keyword>
<dbReference type="AlphaFoldDB" id="A0A975A0Q1"/>
<dbReference type="Gene3D" id="1.25.40.10">
    <property type="entry name" value="Tetratricopeptide repeat domain"/>
    <property type="match status" value="1"/>
</dbReference>
<name>A0A975A0Q1_9BACT</name>
<feature type="transmembrane region" description="Helical" evidence="2">
    <location>
        <begin position="377"/>
        <end position="397"/>
    </location>
</feature>
<dbReference type="CDD" id="cd06170">
    <property type="entry name" value="LuxR_C_like"/>
    <property type="match status" value="1"/>
</dbReference>
<dbReference type="InterPro" id="IPR036388">
    <property type="entry name" value="WH-like_DNA-bd_sf"/>
</dbReference>
<evidence type="ECO:0000256" key="2">
    <source>
        <dbReference type="SAM" id="Phobius"/>
    </source>
</evidence>
<dbReference type="Proteomes" id="UP000662783">
    <property type="component" value="Chromosome"/>
</dbReference>
<evidence type="ECO:0000256" key="1">
    <source>
        <dbReference type="SAM" id="Coils"/>
    </source>
</evidence>
<gene>
    <name evidence="4" type="ORF">JR347_17935</name>
</gene>
<dbReference type="PANTHER" id="PTHR10098:SF108">
    <property type="entry name" value="TETRATRICOPEPTIDE REPEAT PROTEIN 28"/>
    <property type="match status" value="1"/>
</dbReference>
<keyword evidence="5" id="KW-1185">Reference proteome</keyword>
<dbReference type="KEGG" id="fuv:JR347_17935"/>
<accession>A0A975A0Q1</accession>
<dbReference type="InterPro" id="IPR000792">
    <property type="entry name" value="Tscrpt_reg_LuxR_C"/>
</dbReference>
<feature type="domain" description="HTH luxR-type" evidence="3">
    <location>
        <begin position="437"/>
        <end position="502"/>
    </location>
</feature>
<dbReference type="RefSeq" id="WP_205721946.1">
    <property type="nucleotide sequence ID" value="NZ_CP070608.1"/>
</dbReference>
<feature type="coiled-coil region" evidence="1">
    <location>
        <begin position="338"/>
        <end position="372"/>
    </location>
</feature>
<dbReference type="SMART" id="SM00028">
    <property type="entry name" value="TPR"/>
    <property type="match status" value="6"/>
</dbReference>
<protein>
    <submittedName>
        <fullName evidence="4">Tetratricopeptide repeat protein</fullName>
    </submittedName>
</protein>
<dbReference type="PANTHER" id="PTHR10098">
    <property type="entry name" value="RAPSYN-RELATED"/>
    <property type="match status" value="1"/>
</dbReference>
<dbReference type="SUPFAM" id="SSF48452">
    <property type="entry name" value="TPR-like"/>
    <property type="match status" value="2"/>
</dbReference>